<accession>A0A1A3ND18</accession>
<protein>
    <submittedName>
        <fullName evidence="1">Uncharacterized protein</fullName>
    </submittedName>
</protein>
<organism evidence="1 2">
    <name type="scientific">Mycobacterium asiaticum</name>
    <dbReference type="NCBI Taxonomy" id="1790"/>
    <lineage>
        <taxon>Bacteria</taxon>
        <taxon>Bacillati</taxon>
        <taxon>Actinomycetota</taxon>
        <taxon>Actinomycetes</taxon>
        <taxon>Mycobacteriales</taxon>
        <taxon>Mycobacteriaceae</taxon>
        <taxon>Mycobacterium</taxon>
    </lineage>
</organism>
<dbReference type="RefSeq" id="WP_065036396.1">
    <property type="nucleotide sequence ID" value="NZ_LZLR01000146.1"/>
</dbReference>
<evidence type="ECO:0000313" key="2">
    <source>
        <dbReference type="Proteomes" id="UP000093819"/>
    </source>
</evidence>
<dbReference type="AlphaFoldDB" id="A0A1A3ND18"/>
<proteinExistence type="predicted"/>
<dbReference type="OrthoDB" id="4728888at2"/>
<reference evidence="1 2" key="1">
    <citation type="submission" date="2016-06" db="EMBL/GenBank/DDBJ databases">
        <authorList>
            <person name="Kjaerup R.B."/>
            <person name="Dalgaard T.S."/>
            <person name="Juul-Madsen H.R."/>
        </authorList>
    </citation>
    <scope>NUCLEOTIDE SEQUENCE [LARGE SCALE GENOMIC DNA]</scope>
    <source>
        <strain evidence="1 2">1245335.1</strain>
    </source>
</reference>
<sequence>MSNARVFEAGVHFRGSRWLVNGSRKGLVELTIDPPAPVRFWRMSMRASTLVLSVTDPDALVAACSAAAH</sequence>
<dbReference type="Proteomes" id="UP000093819">
    <property type="component" value="Unassembled WGS sequence"/>
</dbReference>
<evidence type="ECO:0000313" key="1">
    <source>
        <dbReference type="EMBL" id="OBK20003.1"/>
    </source>
</evidence>
<name>A0A1A3ND18_MYCAS</name>
<dbReference type="EMBL" id="LZLR01000146">
    <property type="protein sequence ID" value="OBK20003.1"/>
    <property type="molecule type" value="Genomic_DNA"/>
</dbReference>
<gene>
    <name evidence="1" type="ORF">A5635_02250</name>
</gene>
<comment type="caution">
    <text evidence="1">The sequence shown here is derived from an EMBL/GenBank/DDBJ whole genome shotgun (WGS) entry which is preliminary data.</text>
</comment>